<evidence type="ECO:0000313" key="2">
    <source>
        <dbReference type="Proteomes" id="UP000324222"/>
    </source>
</evidence>
<evidence type="ECO:0000313" key="1">
    <source>
        <dbReference type="EMBL" id="MPC70292.1"/>
    </source>
</evidence>
<organism evidence="1 2">
    <name type="scientific">Portunus trituberculatus</name>
    <name type="common">Swimming crab</name>
    <name type="synonym">Neptunus trituberculatus</name>
    <dbReference type="NCBI Taxonomy" id="210409"/>
    <lineage>
        <taxon>Eukaryota</taxon>
        <taxon>Metazoa</taxon>
        <taxon>Ecdysozoa</taxon>
        <taxon>Arthropoda</taxon>
        <taxon>Crustacea</taxon>
        <taxon>Multicrustacea</taxon>
        <taxon>Malacostraca</taxon>
        <taxon>Eumalacostraca</taxon>
        <taxon>Eucarida</taxon>
        <taxon>Decapoda</taxon>
        <taxon>Pleocyemata</taxon>
        <taxon>Brachyura</taxon>
        <taxon>Eubrachyura</taxon>
        <taxon>Portunoidea</taxon>
        <taxon>Portunidae</taxon>
        <taxon>Portuninae</taxon>
        <taxon>Portunus</taxon>
    </lineage>
</organism>
<dbReference type="EMBL" id="VSRR010030878">
    <property type="protein sequence ID" value="MPC70292.1"/>
    <property type="molecule type" value="Genomic_DNA"/>
</dbReference>
<keyword evidence="2" id="KW-1185">Reference proteome</keyword>
<gene>
    <name evidence="1" type="ORF">E2C01_064535</name>
</gene>
<accession>A0A5B7HGE2</accession>
<comment type="caution">
    <text evidence="1">The sequence shown here is derived from an EMBL/GenBank/DDBJ whole genome shotgun (WGS) entry which is preliminary data.</text>
</comment>
<dbReference type="Proteomes" id="UP000324222">
    <property type="component" value="Unassembled WGS sequence"/>
</dbReference>
<sequence>MENVEPHLVEPVVIELGDADSEEHGCPCSLEFHTSTPVHIRDKFTLTPLGR</sequence>
<name>A0A5B7HGE2_PORTR</name>
<dbReference type="AlphaFoldDB" id="A0A5B7HGE2"/>
<proteinExistence type="predicted"/>
<protein>
    <submittedName>
        <fullName evidence="1">Uncharacterized protein</fullName>
    </submittedName>
</protein>
<reference evidence="1 2" key="1">
    <citation type="submission" date="2019-05" db="EMBL/GenBank/DDBJ databases">
        <title>Another draft genome of Portunus trituberculatus and its Hox gene families provides insights of decapod evolution.</title>
        <authorList>
            <person name="Jeong J.-H."/>
            <person name="Song I."/>
            <person name="Kim S."/>
            <person name="Choi T."/>
            <person name="Kim D."/>
            <person name="Ryu S."/>
            <person name="Kim W."/>
        </authorList>
    </citation>
    <scope>NUCLEOTIDE SEQUENCE [LARGE SCALE GENOMIC DNA]</scope>
    <source>
        <tissue evidence="1">Muscle</tissue>
    </source>
</reference>